<dbReference type="PANTHER" id="PTHR43280:SF28">
    <property type="entry name" value="HTH-TYPE TRANSCRIPTIONAL ACTIVATOR RHAS"/>
    <property type="match status" value="1"/>
</dbReference>
<comment type="caution">
    <text evidence="7">The sequence shown here is derived from an EMBL/GenBank/DDBJ whole genome shotgun (WGS) entry which is preliminary data.</text>
</comment>
<dbReference type="SUPFAM" id="SSF52172">
    <property type="entry name" value="CheY-like"/>
    <property type="match status" value="1"/>
</dbReference>
<proteinExistence type="predicted"/>
<evidence type="ECO:0000256" key="1">
    <source>
        <dbReference type="ARBA" id="ARBA00023015"/>
    </source>
</evidence>
<feature type="domain" description="HTH araC/xylS-type" evidence="5">
    <location>
        <begin position="428"/>
        <end position="526"/>
    </location>
</feature>
<keyword evidence="3" id="KW-0804">Transcription</keyword>
<dbReference type="RefSeq" id="WP_378139671.1">
    <property type="nucleotide sequence ID" value="NZ_JBHSMI010000067.1"/>
</dbReference>
<dbReference type="PANTHER" id="PTHR43280">
    <property type="entry name" value="ARAC-FAMILY TRANSCRIPTIONAL REGULATOR"/>
    <property type="match status" value="1"/>
</dbReference>
<accession>A0ABW0I7H7</accession>
<evidence type="ECO:0000256" key="4">
    <source>
        <dbReference type="PROSITE-ProRule" id="PRU00169"/>
    </source>
</evidence>
<dbReference type="InterPro" id="IPR018060">
    <property type="entry name" value="HTH_AraC"/>
</dbReference>
<dbReference type="CDD" id="cd17536">
    <property type="entry name" value="REC_YesN-like"/>
    <property type="match status" value="1"/>
</dbReference>
<evidence type="ECO:0000259" key="6">
    <source>
        <dbReference type="PROSITE" id="PS50110"/>
    </source>
</evidence>
<gene>
    <name evidence="7" type="ORF">ACFPOF_31170</name>
</gene>
<dbReference type="InterPro" id="IPR011006">
    <property type="entry name" value="CheY-like_superfamily"/>
</dbReference>
<dbReference type="PRINTS" id="PR00032">
    <property type="entry name" value="HTHARAC"/>
</dbReference>
<keyword evidence="2" id="KW-0238">DNA-binding</keyword>
<protein>
    <submittedName>
        <fullName evidence="7">Helix-turn-helix domain-containing protein</fullName>
    </submittedName>
</protein>
<dbReference type="SMART" id="SM00448">
    <property type="entry name" value="REC"/>
    <property type="match status" value="1"/>
</dbReference>
<dbReference type="Proteomes" id="UP001596113">
    <property type="component" value="Unassembled WGS sequence"/>
</dbReference>
<dbReference type="Gene3D" id="3.40.50.2300">
    <property type="match status" value="1"/>
</dbReference>
<feature type="domain" description="Response regulatory" evidence="6">
    <location>
        <begin position="3"/>
        <end position="120"/>
    </location>
</feature>
<sequence>MKSVLIVDDEAFVRAGLKESIDWPKFGYDHIYEADNGLKGLQEYKRLRTDLIMTDIRMPIMDGIDFCTEILKLNRNAKIIVISSFMDFEYVRQAFKLGVMDYLLKHQMTEQQLAPILLRLEEEEEQERDGSFSKLGKQAYLRHWLAGTLHVGANSHDPHGSHASPNTGFRPYSFSAEDHLQMIAIQIDDYKWIKKNSSLWANPAEREARAATVAEEVLASYQSDITEWHEGSLFAIISFGSRLSRSEAYANAAQITQKLQRELQRELGIAVSGLYYPLPVTAAELPECYCRINAELGRFHRRGYIGPYETERRQKSDGNSQRVDLGEWKNKLLQGQLAWLMNELDILWLHKGPGMNESEIRMCFREIINTFYNEFQVGSLLASSEGLMDLSVEHFTTFEGLYEWSVLCVEHLRRLSAGAVKKASSKIRSFQLYIEAHLHEDLSLDAMAEKMHFNKIYLSELFKQAVGMTYTQYVTEARMAHARRLLTQSALSIQEISEQVGFNDAAYFIKTFRKYTGQSPLKFRKQSAEA</sequence>
<keyword evidence="4" id="KW-0597">Phosphoprotein</keyword>
<dbReference type="Gene3D" id="1.10.10.60">
    <property type="entry name" value="Homeodomain-like"/>
    <property type="match status" value="2"/>
</dbReference>
<dbReference type="SMART" id="SM00342">
    <property type="entry name" value="HTH_ARAC"/>
    <property type="match status" value="1"/>
</dbReference>
<dbReference type="Pfam" id="PF12833">
    <property type="entry name" value="HTH_18"/>
    <property type="match status" value="1"/>
</dbReference>
<evidence type="ECO:0000259" key="5">
    <source>
        <dbReference type="PROSITE" id="PS01124"/>
    </source>
</evidence>
<evidence type="ECO:0000313" key="8">
    <source>
        <dbReference type="Proteomes" id="UP001596113"/>
    </source>
</evidence>
<dbReference type="InterPro" id="IPR020449">
    <property type="entry name" value="Tscrpt_reg_AraC-type_HTH"/>
</dbReference>
<organism evidence="7 8">
    <name type="scientific">Cohnella soli</name>
    <dbReference type="NCBI Taxonomy" id="425005"/>
    <lineage>
        <taxon>Bacteria</taxon>
        <taxon>Bacillati</taxon>
        <taxon>Bacillota</taxon>
        <taxon>Bacilli</taxon>
        <taxon>Bacillales</taxon>
        <taxon>Paenibacillaceae</taxon>
        <taxon>Cohnella</taxon>
    </lineage>
</organism>
<dbReference type="InterPro" id="IPR018062">
    <property type="entry name" value="HTH_AraC-typ_CS"/>
</dbReference>
<dbReference type="PROSITE" id="PS00041">
    <property type="entry name" value="HTH_ARAC_FAMILY_1"/>
    <property type="match status" value="1"/>
</dbReference>
<dbReference type="PROSITE" id="PS50110">
    <property type="entry name" value="RESPONSE_REGULATORY"/>
    <property type="match status" value="1"/>
</dbReference>
<dbReference type="InterPro" id="IPR009057">
    <property type="entry name" value="Homeodomain-like_sf"/>
</dbReference>
<dbReference type="InterPro" id="IPR001789">
    <property type="entry name" value="Sig_transdc_resp-reg_receiver"/>
</dbReference>
<name>A0ABW0I7H7_9BACL</name>
<dbReference type="EMBL" id="JBHSMI010000067">
    <property type="protein sequence ID" value="MFC5407212.1"/>
    <property type="molecule type" value="Genomic_DNA"/>
</dbReference>
<dbReference type="PROSITE" id="PS01124">
    <property type="entry name" value="HTH_ARAC_FAMILY_2"/>
    <property type="match status" value="1"/>
</dbReference>
<reference evidence="8" key="1">
    <citation type="journal article" date="2019" name="Int. J. Syst. Evol. Microbiol.">
        <title>The Global Catalogue of Microorganisms (GCM) 10K type strain sequencing project: providing services to taxonomists for standard genome sequencing and annotation.</title>
        <authorList>
            <consortium name="The Broad Institute Genomics Platform"/>
            <consortium name="The Broad Institute Genome Sequencing Center for Infectious Disease"/>
            <person name="Wu L."/>
            <person name="Ma J."/>
        </authorList>
    </citation>
    <scope>NUCLEOTIDE SEQUENCE [LARGE SCALE GENOMIC DNA]</scope>
    <source>
        <strain evidence="8">CGMCC 1.18575</strain>
    </source>
</reference>
<evidence type="ECO:0000256" key="2">
    <source>
        <dbReference type="ARBA" id="ARBA00023125"/>
    </source>
</evidence>
<keyword evidence="1" id="KW-0805">Transcription regulation</keyword>
<keyword evidence="8" id="KW-1185">Reference proteome</keyword>
<dbReference type="Pfam" id="PF00072">
    <property type="entry name" value="Response_reg"/>
    <property type="match status" value="1"/>
</dbReference>
<feature type="modified residue" description="4-aspartylphosphate" evidence="4">
    <location>
        <position position="55"/>
    </location>
</feature>
<dbReference type="SUPFAM" id="SSF46689">
    <property type="entry name" value="Homeodomain-like"/>
    <property type="match status" value="2"/>
</dbReference>
<evidence type="ECO:0000256" key="3">
    <source>
        <dbReference type="ARBA" id="ARBA00023163"/>
    </source>
</evidence>
<evidence type="ECO:0000313" key="7">
    <source>
        <dbReference type="EMBL" id="MFC5407212.1"/>
    </source>
</evidence>